<dbReference type="PANTHER" id="PTHR24096">
    <property type="entry name" value="LONG-CHAIN-FATTY-ACID--COA LIGASE"/>
    <property type="match status" value="1"/>
</dbReference>
<dbReference type="STRING" id="1332264.BW730_05385"/>
<evidence type="ECO:0000256" key="2">
    <source>
        <dbReference type="ARBA" id="ARBA00022598"/>
    </source>
</evidence>
<dbReference type="Gene3D" id="3.30.300.30">
    <property type="match status" value="1"/>
</dbReference>
<feature type="domain" description="AMP-binding enzyme C-terminal" evidence="5">
    <location>
        <begin position="286"/>
        <end position="325"/>
    </location>
</feature>
<comment type="similarity">
    <text evidence="1">Belongs to the ATP-dependent AMP-binding enzyme family.</text>
</comment>
<dbReference type="SUPFAM" id="SSF56801">
    <property type="entry name" value="Acetyl-CoA synthetase-like"/>
    <property type="match status" value="1"/>
</dbReference>
<dbReference type="Gene3D" id="3.40.50.12780">
    <property type="entry name" value="N-terminal domain of ligase-like"/>
    <property type="match status" value="1"/>
</dbReference>
<accession>A0A1Q2CLP8</accession>
<feature type="compositionally biased region" description="Polar residues" evidence="3">
    <location>
        <begin position="325"/>
        <end position="341"/>
    </location>
</feature>
<keyword evidence="2" id="KW-0436">Ligase</keyword>
<gene>
    <name evidence="6" type="ORF">BW730_05385</name>
</gene>
<dbReference type="PROSITE" id="PS00455">
    <property type="entry name" value="AMP_BINDING"/>
    <property type="match status" value="1"/>
</dbReference>
<dbReference type="PANTHER" id="PTHR24096:SF149">
    <property type="entry name" value="AMP-BINDING DOMAIN-CONTAINING PROTEIN-RELATED"/>
    <property type="match status" value="1"/>
</dbReference>
<evidence type="ECO:0000259" key="4">
    <source>
        <dbReference type="Pfam" id="PF00501"/>
    </source>
</evidence>
<dbReference type="Pfam" id="PF13193">
    <property type="entry name" value="AMP-binding_C"/>
    <property type="match status" value="1"/>
</dbReference>
<sequence length="341" mass="36090">MKAGARPRPYERSTGVDDSAVVLFSGGTSSLPKGIELSSANFNALAVSMGAITGFSAGESVLAILPVFHGFGLGLCVHTALTVGAHSILVPEFSAAIYIDNLLKYSPSFIAGVPTLFQALLQHPKFAKVRFDTLRGAYCGGDSLTSSLKHRFDAAMQSQGGTVELMEGYGLTECVTACTVSPADNYREDSIGIPIPGMRLKVVDADTAEDLPPGGEGELCVTGPTLMLGYLNDPEATEVTLRTHRDGLLWLHTGDIGTMDEDGFFYFKGRQKRIIKVSGVSVFPAQVEQVLEAHPGVHRACVIGTPDEYQMTSVKAFVVPGGGQTDTPSSAQTWRLTAAGT</sequence>
<evidence type="ECO:0000256" key="3">
    <source>
        <dbReference type="SAM" id="MobiDB-lite"/>
    </source>
</evidence>
<feature type="domain" description="AMP-dependent synthetase/ligase" evidence="4">
    <location>
        <begin position="13"/>
        <end position="231"/>
    </location>
</feature>
<evidence type="ECO:0008006" key="8">
    <source>
        <dbReference type="Google" id="ProtNLM"/>
    </source>
</evidence>
<evidence type="ECO:0000256" key="1">
    <source>
        <dbReference type="ARBA" id="ARBA00006432"/>
    </source>
</evidence>
<proteinExistence type="inferred from homology"/>
<reference evidence="7" key="1">
    <citation type="submission" date="2017-02" db="EMBL/GenBank/DDBJ databases">
        <title>Tessaracoccus aquaemaris sp. nov., isolated from the intestine of a Korean rockfish, Sebastes schlegelii, in a marine aquaculture pond.</title>
        <authorList>
            <person name="Tak E.J."/>
            <person name="Bae J.-W."/>
        </authorList>
    </citation>
    <scope>NUCLEOTIDE SEQUENCE [LARGE SCALE GENOMIC DNA]</scope>
    <source>
        <strain evidence="7">NSG39</strain>
    </source>
</reference>
<evidence type="ECO:0000313" key="7">
    <source>
        <dbReference type="Proteomes" id="UP000188145"/>
    </source>
</evidence>
<feature type="region of interest" description="Disordered" evidence="3">
    <location>
        <begin position="322"/>
        <end position="341"/>
    </location>
</feature>
<dbReference type="EMBL" id="CP019606">
    <property type="protein sequence ID" value="AQP47032.1"/>
    <property type="molecule type" value="Genomic_DNA"/>
</dbReference>
<organism evidence="6 7">
    <name type="scientific">Tessaracoccus aquimaris</name>
    <dbReference type="NCBI Taxonomy" id="1332264"/>
    <lineage>
        <taxon>Bacteria</taxon>
        <taxon>Bacillati</taxon>
        <taxon>Actinomycetota</taxon>
        <taxon>Actinomycetes</taxon>
        <taxon>Propionibacteriales</taxon>
        <taxon>Propionibacteriaceae</taxon>
        <taxon>Tessaracoccus</taxon>
    </lineage>
</organism>
<dbReference type="Proteomes" id="UP000188145">
    <property type="component" value="Chromosome"/>
</dbReference>
<dbReference type="Pfam" id="PF00501">
    <property type="entry name" value="AMP-binding"/>
    <property type="match status" value="1"/>
</dbReference>
<keyword evidence="7" id="KW-1185">Reference proteome</keyword>
<dbReference type="GO" id="GO:0016405">
    <property type="term" value="F:CoA-ligase activity"/>
    <property type="evidence" value="ECO:0007669"/>
    <property type="project" value="TreeGrafter"/>
</dbReference>
<evidence type="ECO:0000259" key="5">
    <source>
        <dbReference type="Pfam" id="PF13193"/>
    </source>
</evidence>
<protein>
    <recommendedName>
        <fullName evidence="8">AMP-dependent synthetase/ligase domain-containing protein</fullName>
    </recommendedName>
</protein>
<dbReference type="InterPro" id="IPR000873">
    <property type="entry name" value="AMP-dep_synth/lig_dom"/>
</dbReference>
<dbReference type="InterPro" id="IPR020845">
    <property type="entry name" value="AMP-binding_CS"/>
</dbReference>
<dbReference type="KEGG" id="tes:BW730_05385"/>
<evidence type="ECO:0000313" key="6">
    <source>
        <dbReference type="EMBL" id="AQP47032.1"/>
    </source>
</evidence>
<dbReference type="InterPro" id="IPR025110">
    <property type="entry name" value="AMP-bd_C"/>
</dbReference>
<name>A0A1Q2CLP8_9ACTN</name>
<dbReference type="AlphaFoldDB" id="A0A1Q2CLP8"/>
<dbReference type="InterPro" id="IPR042099">
    <property type="entry name" value="ANL_N_sf"/>
</dbReference>
<dbReference type="InterPro" id="IPR045851">
    <property type="entry name" value="AMP-bd_C_sf"/>
</dbReference>